<dbReference type="AlphaFoldDB" id="A0A6N2YK91"/>
<dbReference type="EC" id="2.4.1.18" evidence="5 11"/>
<comment type="function">
    <text evidence="2">Catalyzes the formation of the alpha-1,6-glucosidic linkages in glycogen by scission of a 1,4-alpha-linked oligosaccharide from growing alpha-1,4-glucan chains and the subsequent attachment of the oligosaccharide to the alpha-1,6 position.</text>
</comment>
<name>A0A6N2YK91_9FIRM</name>
<evidence type="ECO:0000256" key="2">
    <source>
        <dbReference type="ARBA" id="ARBA00002953"/>
    </source>
</evidence>
<dbReference type="SUPFAM" id="SSF51011">
    <property type="entry name" value="Glycosyl hydrolase domain"/>
    <property type="match status" value="1"/>
</dbReference>
<dbReference type="GO" id="GO:0004553">
    <property type="term" value="F:hydrolase activity, hydrolyzing O-glycosyl compounds"/>
    <property type="evidence" value="ECO:0007669"/>
    <property type="project" value="InterPro"/>
</dbReference>
<evidence type="ECO:0000256" key="7">
    <source>
        <dbReference type="ARBA" id="ARBA00022676"/>
    </source>
</evidence>
<dbReference type="InterPro" id="IPR044143">
    <property type="entry name" value="GlgB_N_E_set_prok"/>
</dbReference>
<feature type="active site" description="Nucleophile" evidence="12">
    <location>
        <position position="348"/>
    </location>
</feature>
<accession>A0A6N2YK91</accession>
<dbReference type="InterPro" id="IPR006048">
    <property type="entry name" value="A-amylase/branching_C"/>
</dbReference>
<evidence type="ECO:0000256" key="12">
    <source>
        <dbReference type="PIRSR" id="PIRSR000463-1"/>
    </source>
</evidence>
<dbReference type="GO" id="GO:0005829">
    <property type="term" value="C:cytosol"/>
    <property type="evidence" value="ECO:0007669"/>
    <property type="project" value="TreeGrafter"/>
</dbReference>
<evidence type="ECO:0000256" key="1">
    <source>
        <dbReference type="ARBA" id="ARBA00000826"/>
    </source>
</evidence>
<dbReference type="Pfam" id="PF02922">
    <property type="entry name" value="CBM_48"/>
    <property type="match status" value="1"/>
</dbReference>
<dbReference type="PANTHER" id="PTHR43651">
    <property type="entry name" value="1,4-ALPHA-GLUCAN-BRANCHING ENZYME"/>
    <property type="match status" value="1"/>
</dbReference>
<dbReference type="UniPathway" id="UPA00164"/>
<evidence type="ECO:0000259" key="13">
    <source>
        <dbReference type="SMART" id="SM00642"/>
    </source>
</evidence>
<comment type="similarity">
    <text evidence="4">Belongs to the glycosyl hydrolase 13 family. GlgB subfamily.</text>
</comment>
<comment type="pathway">
    <text evidence="3">Glycan biosynthesis; glycogen biosynthesis.</text>
</comment>
<dbReference type="InterPro" id="IPR013780">
    <property type="entry name" value="Glyco_hydro_b"/>
</dbReference>
<reference evidence="14" key="1">
    <citation type="submission" date="2019-11" db="EMBL/GenBank/DDBJ databases">
        <authorList>
            <person name="Feng L."/>
        </authorList>
    </citation>
    <scope>NUCLEOTIDE SEQUENCE</scope>
    <source>
        <strain evidence="14">IbartlettiiLFYP30</strain>
    </source>
</reference>
<comment type="catalytic activity">
    <reaction evidence="1">
        <text>Transfers a segment of a (1-&gt;4)-alpha-D-glucan chain to a primary hydroxy group in a similar glucan chain.</text>
        <dbReference type="EC" id="2.4.1.18"/>
    </reaction>
</comment>
<evidence type="ECO:0000256" key="5">
    <source>
        <dbReference type="ARBA" id="ARBA00012541"/>
    </source>
</evidence>
<dbReference type="CDD" id="cd11322">
    <property type="entry name" value="AmyAc_Glg_BE"/>
    <property type="match status" value="1"/>
</dbReference>
<keyword evidence="8 14" id="KW-0808">Transferase</keyword>
<dbReference type="InterPro" id="IPR014756">
    <property type="entry name" value="Ig_E-set"/>
</dbReference>
<dbReference type="GO" id="GO:0005978">
    <property type="term" value="P:glycogen biosynthetic process"/>
    <property type="evidence" value="ECO:0007669"/>
    <property type="project" value="UniProtKB-UniRule"/>
</dbReference>
<dbReference type="EMBL" id="CACRUE010000005">
    <property type="protein sequence ID" value="VYT66030.1"/>
    <property type="molecule type" value="Genomic_DNA"/>
</dbReference>
<organism evidence="14">
    <name type="scientific">Intestinibacter bartlettii</name>
    <dbReference type="NCBI Taxonomy" id="261299"/>
    <lineage>
        <taxon>Bacteria</taxon>
        <taxon>Bacillati</taxon>
        <taxon>Bacillota</taxon>
        <taxon>Clostridia</taxon>
        <taxon>Peptostreptococcales</taxon>
        <taxon>Peptostreptococcaceae</taxon>
        <taxon>Intestinibacter</taxon>
    </lineage>
</organism>
<evidence type="ECO:0000256" key="8">
    <source>
        <dbReference type="ARBA" id="ARBA00022679"/>
    </source>
</evidence>
<dbReference type="InterPro" id="IPR004193">
    <property type="entry name" value="Glyco_hydro_13_N"/>
</dbReference>
<evidence type="ECO:0000256" key="10">
    <source>
        <dbReference type="ARBA" id="ARBA00023277"/>
    </source>
</evidence>
<dbReference type="InterPro" id="IPR006047">
    <property type="entry name" value="GH13_cat_dom"/>
</dbReference>
<dbReference type="GO" id="GO:0003844">
    <property type="term" value="F:1,4-alpha-glucan branching enzyme activity"/>
    <property type="evidence" value="ECO:0007669"/>
    <property type="project" value="UniProtKB-UniRule"/>
</dbReference>
<dbReference type="SUPFAM" id="SSF51445">
    <property type="entry name" value="(Trans)glycosidases"/>
    <property type="match status" value="1"/>
</dbReference>
<evidence type="ECO:0000256" key="3">
    <source>
        <dbReference type="ARBA" id="ARBA00004964"/>
    </source>
</evidence>
<dbReference type="InterPro" id="IPR037439">
    <property type="entry name" value="Branching_enzy"/>
</dbReference>
<evidence type="ECO:0000256" key="11">
    <source>
        <dbReference type="NCBIfam" id="TIGR01515"/>
    </source>
</evidence>
<dbReference type="CDD" id="cd02855">
    <property type="entry name" value="E_set_GBE_prok_N"/>
    <property type="match status" value="1"/>
</dbReference>
<evidence type="ECO:0000256" key="9">
    <source>
        <dbReference type="ARBA" id="ARBA00023056"/>
    </source>
</evidence>
<sequence length="693" mass="81520">MKNMHDFYCGTMFDAYEFFGAHICSKNGTKGIIFRVYAPSAKEVQIISDFNSWDGSNGKMEQIEESGIFTYFSENAELGMYYKYLVFDQNDNCTEKTDPYAFFMELRPKSASRIVDLNTYKFNDNQWMLNRSKNFDKPLNIYELHFGSWKQKTDQDVLKSRVLKQNSSIGGDKSINASQLGHDLNLENYINTEYDLNKPIDITERWFNYMEIAPQLIKYVKENNYTHIEILPLCEHPSDCSWGYQITGFFSPTARYGKPEDLMAFIDLCHRENIGVIMDFVPVHFALDSYSLCRFDGEALYEYPSHDTGYTEWGSHSFNYYRGEVRSFLQSVANFWIEKYHIDGLRMDAISNLIYWKGDSNRGVNEGGIEFLQIMNKNLQKLHKDVMLIAEDSSDYPKVTEPVEEGGLGFDYKWDMGWMNDTLSYFEKEPWQRNGLYHKITFSMMYFYNEKFLLPFSHDEVVHGKKTILDKMWGSYEDKFSQAKLLYTYMFTHPGKKLNFMGNELGHFREWDEKRELDWNLLEYPMHDSFKRFIDDLNGYYLNSPVLYKNEYSRKGHKWIQADDTEKCVYVYERIYGNEKIVIFLNTYCDNYENYSVKFDDSVQLELILNTDWQKYGGKSEEVPELIDSIDLYHQDAGHLYSRNTYSPHGDVKYTTLENPKHLSKKEMAGAGKNYQVSVSLPAYSAKVYKVIG</sequence>
<evidence type="ECO:0000256" key="6">
    <source>
        <dbReference type="ARBA" id="ARBA00022600"/>
    </source>
</evidence>
<dbReference type="InterPro" id="IPR017853">
    <property type="entry name" value="GH"/>
</dbReference>
<dbReference type="Gene3D" id="2.60.40.1180">
    <property type="entry name" value="Golgi alpha-mannosidase II"/>
    <property type="match status" value="1"/>
</dbReference>
<dbReference type="InterPro" id="IPR013783">
    <property type="entry name" value="Ig-like_fold"/>
</dbReference>
<dbReference type="GO" id="GO:0043169">
    <property type="term" value="F:cation binding"/>
    <property type="evidence" value="ECO:0007669"/>
    <property type="project" value="InterPro"/>
</dbReference>
<dbReference type="RefSeq" id="WP_024037713.1">
    <property type="nucleotide sequence ID" value="NZ_CACRUE010000005.1"/>
</dbReference>
<dbReference type="Gene3D" id="2.60.40.10">
    <property type="entry name" value="Immunoglobulins"/>
    <property type="match status" value="1"/>
</dbReference>
<dbReference type="SUPFAM" id="SSF81296">
    <property type="entry name" value="E set domains"/>
    <property type="match status" value="1"/>
</dbReference>
<keyword evidence="10" id="KW-0119">Carbohydrate metabolism</keyword>
<feature type="active site" description="Proton donor" evidence="12">
    <location>
        <position position="391"/>
    </location>
</feature>
<dbReference type="PIRSF" id="PIRSF000463">
    <property type="entry name" value="GlgB"/>
    <property type="match status" value="1"/>
</dbReference>
<keyword evidence="6" id="KW-0321">Glycogen metabolism</keyword>
<evidence type="ECO:0000256" key="4">
    <source>
        <dbReference type="ARBA" id="ARBA00009000"/>
    </source>
</evidence>
<dbReference type="Pfam" id="PF02806">
    <property type="entry name" value="Alpha-amylase_C"/>
    <property type="match status" value="1"/>
</dbReference>
<dbReference type="SMART" id="SM00642">
    <property type="entry name" value="Aamy"/>
    <property type="match status" value="1"/>
</dbReference>
<dbReference type="NCBIfam" id="TIGR01515">
    <property type="entry name" value="branching_enzym"/>
    <property type="match status" value="1"/>
</dbReference>
<gene>
    <name evidence="14" type="primary">glgB_1</name>
    <name evidence="14" type="ORF">IBLFYP30_00849</name>
</gene>
<dbReference type="PANTHER" id="PTHR43651:SF3">
    <property type="entry name" value="1,4-ALPHA-GLUCAN-BRANCHING ENZYME"/>
    <property type="match status" value="1"/>
</dbReference>
<proteinExistence type="inferred from homology"/>
<keyword evidence="9" id="KW-0320">Glycogen biosynthesis</keyword>
<dbReference type="InterPro" id="IPR006407">
    <property type="entry name" value="GlgB"/>
</dbReference>
<dbReference type="Pfam" id="PF00128">
    <property type="entry name" value="Alpha-amylase"/>
    <property type="match status" value="2"/>
</dbReference>
<evidence type="ECO:0000313" key="14">
    <source>
        <dbReference type="EMBL" id="VYT66030.1"/>
    </source>
</evidence>
<keyword evidence="7 14" id="KW-0328">Glycosyltransferase</keyword>
<protein>
    <recommendedName>
        <fullName evidence="5 11">1,4-alpha-glucan branching enzyme</fullName>
        <ecNumber evidence="5 11">2.4.1.18</ecNumber>
    </recommendedName>
</protein>
<feature type="domain" description="Glycosyl hydrolase family 13 catalytic" evidence="13">
    <location>
        <begin position="202"/>
        <end position="531"/>
    </location>
</feature>
<dbReference type="Gene3D" id="3.20.20.80">
    <property type="entry name" value="Glycosidases"/>
    <property type="match status" value="1"/>
</dbReference>